<comment type="caution">
    <text evidence="1">The sequence shown here is derived from an EMBL/GenBank/DDBJ whole genome shotgun (WGS) entry which is preliminary data.</text>
</comment>
<evidence type="ECO:0000313" key="1">
    <source>
        <dbReference type="EMBL" id="TNC52443.1"/>
    </source>
</evidence>
<name>A0A5C4N707_9RHOB</name>
<keyword evidence="2" id="KW-1185">Reference proteome</keyword>
<sequence length="74" mass="8143">MYDMTPEAHDGTTAMTERQMAGIEAVAEQLNRLNATIREAVDAGLSIELLRSERYHCGGGCWGDMMKPVIVKCV</sequence>
<dbReference type="RefSeq" id="WP_139075127.1">
    <property type="nucleotide sequence ID" value="NZ_VDFU01000002.1"/>
</dbReference>
<reference evidence="1 2" key="1">
    <citation type="submission" date="2019-06" db="EMBL/GenBank/DDBJ databases">
        <title>YIM 131921 draft genome.</title>
        <authorList>
            <person name="Jiang L."/>
        </authorList>
    </citation>
    <scope>NUCLEOTIDE SEQUENCE [LARGE SCALE GENOMIC DNA]</scope>
    <source>
        <strain evidence="1 2">YIM 131921</strain>
    </source>
</reference>
<evidence type="ECO:0000313" key="2">
    <source>
        <dbReference type="Proteomes" id="UP000305887"/>
    </source>
</evidence>
<accession>A0A5C4N707</accession>
<dbReference type="AlphaFoldDB" id="A0A5C4N707"/>
<proteinExistence type="predicted"/>
<protein>
    <submittedName>
        <fullName evidence="1">Uncharacterized protein</fullName>
    </submittedName>
</protein>
<dbReference type="EMBL" id="VDFU01000002">
    <property type="protein sequence ID" value="TNC52443.1"/>
    <property type="molecule type" value="Genomic_DNA"/>
</dbReference>
<dbReference type="OrthoDB" id="9804253at2"/>
<organism evidence="1 2">
    <name type="scientific">Rubellimicrobium rubrum</name>
    <dbReference type="NCBI Taxonomy" id="2585369"/>
    <lineage>
        <taxon>Bacteria</taxon>
        <taxon>Pseudomonadati</taxon>
        <taxon>Pseudomonadota</taxon>
        <taxon>Alphaproteobacteria</taxon>
        <taxon>Rhodobacterales</taxon>
        <taxon>Roseobacteraceae</taxon>
        <taxon>Rubellimicrobium</taxon>
    </lineage>
</organism>
<gene>
    <name evidence="1" type="ORF">FHG66_02580</name>
</gene>
<dbReference type="Proteomes" id="UP000305887">
    <property type="component" value="Unassembled WGS sequence"/>
</dbReference>